<keyword evidence="2" id="KW-1185">Reference proteome</keyword>
<comment type="caution">
    <text evidence="1">The sequence shown here is derived from an EMBL/GenBank/DDBJ whole genome shotgun (WGS) entry which is preliminary data.</text>
</comment>
<dbReference type="Proteomes" id="UP001223144">
    <property type="component" value="Unassembled WGS sequence"/>
</dbReference>
<proteinExistence type="predicted"/>
<organism evidence="1 2">
    <name type="scientific">Streptomyces chengmaiensis</name>
    <dbReference type="NCBI Taxonomy" id="3040919"/>
    <lineage>
        <taxon>Bacteria</taxon>
        <taxon>Bacillati</taxon>
        <taxon>Actinomycetota</taxon>
        <taxon>Actinomycetes</taxon>
        <taxon>Kitasatosporales</taxon>
        <taxon>Streptomycetaceae</taxon>
        <taxon>Streptomyces</taxon>
    </lineage>
</organism>
<dbReference type="EMBL" id="JARWBG010000012">
    <property type="protein sequence ID" value="MDH2389628.1"/>
    <property type="molecule type" value="Genomic_DNA"/>
</dbReference>
<name>A0ABT6HMX4_9ACTN</name>
<evidence type="ECO:0000313" key="1">
    <source>
        <dbReference type="EMBL" id="MDH2389628.1"/>
    </source>
</evidence>
<reference evidence="1 2" key="1">
    <citation type="submission" date="2023-04" db="EMBL/GenBank/DDBJ databases">
        <title>Streptomyces chengmaiensis sp. nov. isolated from the stem of mangrove plant in Hainan.</title>
        <authorList>
            <person name="Huang X."/>
            <person name="Zhou S."/>
            <person name="Chu X."/>
            <person name="Xie Y."/>
            <person name="Lin Y."/>
        </authorList>
    </citation>
    <scope>NUCLEOTIDE SEQUENCE [LARGE SCALE GENOMIC DNA]</scope>
    <source>
        <strain evidence="1 2">HNM0663</strain>
    </source>
</reference>
<sequence length="42" mass="3899">MARTVDVADAAGVVGVARAVDAAGVAGAVAGPVVGVPGLVRR</sequence>
<protein>
    <submittedName>
        <fullName evidence="1">Uncharacterized protein</fullName>
    </submittedName>
</protein>
<dbReference type="RefSeq" id="WP_279927955.1">
    <property type="nucleotide sequence ID" value="NZ_JARWBG010000012.1"/>
</dbReference>
<evidence type="ECO:0000313" key="2">
    <source>
        <dbReference type="Proteomes" id="UP001223144"/>
    </source>
</evidence>
<gene>
    <name evidence="1" type="ORF">QCN29_12655</name>
</gene>
<accession>A0ABT6HMX4</accession>